<dbReference type="SUPFAM" id="SSF55326">
    <property type="entry name" value="PurM N-terminal domain-like"/>
    <property type="match status" value="2"/>
</dbReference>
<evidence type="ECO:0000256" key="7">
    <source>
        <dbReference type="ARBA" id="ARBA00022840"/>
    </source>
</evidence>
<evidence type="ECO:0000256" key="2">
    <source>
        <dbReference type="ARBA" id="ARBA00008608"/>
    </source>
</evidence>
<evidence type="ECO:0000313" key="15">
    <source>
        <dbReference type="EMBL" id="MDH5824784.1"/>
    </source>
</evidence>
<keyword evidence="10" id="KW-0963">Cytoplasm</keyword>
<keyword evidence="6 10" id="KW-0658">Purine biosynthesis</keyword>
<dbReference type="PANTHER" id="PTHR10099:SF1">
    <property type="entry name" value="PHOSPHORIBOSYLFORMYLGLYCINAMIDINE SYNTHASE"/>
    <property type="match status" value="1"/>
</dbReference>
<feature type="binding site" evidence="10">
    <location>
        <begin position="302"/>
        <end position="313"/>
    </location>
    <ligand>
        <name>ATP</name>
        <dbReference type="ChEBI" id="CHEBI:30616"/>
    </ligand>
</feature>
<keyword evidence="7 10" id="KW-0067">ATP-binding</keyword>
<comment type="caution">
    <text evidence="15">The sequence shown here is derived from an EMBL/GenBank/DDBJ whole genome shotgun (WGS) entry which is preliminary data.</text>
</comment>
<sequence>MIVLEGQPALSPFRLERLESRLRALVPALRVAATRYVYWIEPEPGAVPDGAALRRILQADATPAAAGPGDTLRLVAPRLGTISPWASKATELLRGAGLRLRRVERGIRYDLAGWPPAAGERDMQALERLLHDPMTQSLLSAHGQAAALFADPVRGELERIALDDLESANARLGLALAADEIDYLRARYDELARAPSDVELMMFAQANSEHCRHKIFNADWTVDGEPQPQSLFRMIRHTHAQTPEHTLSAYSDNAAVVEAYEARRFRPDPRTGEYRAEPAAGSAFCIKVETHNHPTAISPFPGAATGAGGEIRDEGATGRGGRPKAGLCGFSVSHLRIPTLPQPWEQSRALNPRLAPALEIMLDGPIGAAAFNNEFGRPNLAGYFRSFELPHEPGFAWAYDKPVMLAGGLGAIDRPLVDKRRLSPGDAVIVLGGPAMLIGLGGGAASSLSGGSSAEALDFASVQRDNPEMQRRCQEVVDRCVALGADNPILSIHDVGAGGLSNAIPELLHDSGVGGVIDLARVPSDDPSLSPMQLWCNESQERYVLGVAADRADEFAALCARERCPFAVVGHATAEQRLVAGYGLDTAATEPSLRGGADLPIDLPMDVLFGKAPRMRRDTARPAPVRWPAINGRGLDLHEAGLRVLAHPTVAAKSFLVTIGDRSVGGLTARDQMVGPWQLPVADCAITLSDFEGNAGEAMAIGERTPLALLDAAAAARMAVGEAITNLCAAPVEALQRIKLSANWMAAAGHDGEDAKLFDAVRAVGLELCPQLDLSIPVGKDSLSMQVRWDGQQSVSPVSLVVSAFAPVADVGAQLTPLLSGRRDTELWLIGLGAGKQRLGGSILAQCHGAFGGACPDLDDPARLRAFFELVRDARAAGLLLAYHDRSDGGAFAALCEMAFCTHAGLDIDLDGWGDDRSEDVFRTLFNEELGALVEIAAEDRVEFADLVSRHGLIQCAQRIARPTSAGAIRVLDGEDVLAEWRWEALFGAWWSVSHAMQRLRDNPDCADQERESASSFQAPGLRPVLGFDPAEDVAAPYINAGARPRVAILREQGVNGQVEMAMAFDRAGFAAVDVHMSDLLAGRDGLDGYAGLVACGGFSYGDVLGAGRGWATSILEHAELREAFAAFFARGDRFSLGVCNGCQMLAELRAIIPGSAHWPRFLRNRSEQFESRLGLVEVAESPSLFLRGMAGSRIPVAIAHGEGRAEFGAAADPASARVALRYVRGDGAAATAYPDDPNGSASAVAGLCSDDGRATILMPHPERTLRRANFSWAPADWPDASPWLRLFRNARAWVG</sequence>
<dbReference type="Gene3D" id="3.40.50.880">
    <property type="match status" value="1"/>
</dbReference>
<feature type="active site" evidence="10">
    <location>
        <position position="1263"/>
    </location>
</feature>
<comment type="catalytic activity">
    <reaction evidence="10">
        <text>N(2)-formyl-N(1)-(5-phospho-beta-D-ribosyl)glycinamide + L-glutamine + ATP + H2O = 2-formamido-N(1)-(5-O-phospho-beta-D-ribosyl)acetamidine + L-glutamate + ADP + phosphate + H(+)</text>
        <dbReference type="Rhea" id="RHEA:17129"/>
        <dbReference type="ChEBI" id="CHEBI:15377"/>
        <dbReference type="ChEBI" id="CHEBI:15378"/>
        <dbReference type="ChEBI" id="CHEBI:29985"/>
        <dbReference type="ChEBI" id="CHEBI:30616"/>
        <dbReference type="ChEBI" id="CHEBI:43474"/>
        <dbReference type="ChEBI" id="CHEBI:58359"/>
        <dbReference type="ChEBI" id="CHEBI:147286"/>
        <dbReference type="ChEBI" id="CHEBI:147287"/>
        <dbReference type="ChEBI" id="CHEBI:456216"/>
        <dbReference type="EC" id="6.3.5.3"/>
    </reaction>
</comment>
<dbReference type="Pfam" id="PF02769">
    <property type="entry name" value="AIRS_C"/>
    <property type="match status" value="2"/>
</dbReference>
<feature type="domain" description="PurM-like C-terminal" evidence="11">
    <location>
        <begin position="424"/>
        <end position="580"/>
    </location>
</feature>
<dbReference type="SMART" id="SM01211">
    <property type="entry name" value="GATase_5"/>
    <property type="match status" value="1"/>
</dbReference>
<dbReference type="CDD" id="cd02204">
    <property type="entry name" value="PurL_repeat2"/>
    <property type="match status" value="1"/>
</dbReference>
<keyword evidence="9 10" id="KW-0315">Glutamine amidotransferase</keyword>
<keyword evidence="16" id="KW-1185">Reference proteome</keyword>
<dbReference type="InterPro" id="IPR040707">
    <property type="entry name" value="FGAR-AT_N"/>
</dbReference>
<protein>
    <recommendedName>
        <fullName evidence="10">Phosphoribosylformylglycinamidine synthase</fullName>
        <shortName evidence="10">FGAM synthase</shortName>
        <shortName evidence="10">FGAMS</shortName>
        <ecNumber evidence="10">6.3.5.3</ecNumber>
    </recommendedName>
    <alternativeName>
        <fullName evidence="10">Formylglycinamide ribonucleotide amidotransferase</fullName>
        <shortName evidence="10">FGAR amidotransferase</shortName>
        <shortName evidence="10">FGAR-AT</shortName>
    </alternativeName>
</protein>
<dbReference type="InterPro" id="IPR041609">
    <property type="entry name" value="PurL_linker"/>
</dbReference>
<dbReference type="PROSITE" id="PS51273">
    <property type="entry name" value="GATASE_TYPE_1"/>
    <property type="match status" value="1"/>
</dbReference>
<dbReference type="Gene3D" id="1.10.8.750">
    <property type="entry name" value="Phosphoribosylformylglycinamidine synthase, linker domain"/>
    <property type="match status" value="1"/>
</dbReference>
<dbReference type="InterPro" id="IPR010918">
    <property type="entry name" value="PurM-like_C_dom"/>
</dbReference>
<dbReference type="NCBIfam" id="NF003672">
    <property type="entry name" value="PRK05297.1"/>
    <property type="match status" value="1"/>
</dbReference>
<evidence type="ECO:0000256" key="1">
    <source>
        <dbReference type="ARBA" id="ARBA00004920"/>
    </source>
</evidence>
<keyword evidence="4 10" id="KW-0479">Metal-binding</keyword>
<feature type="binding site" evidence="10">
    <location>
        <position position="885"/>
    </location>
    <ligand>
        <name>Mg(2+)</name>
        <dbReference type="ChEBI" id="CHEBI:18420"/>
    </ligand>
</feature>
<evidence type="ECO:0000256" key="8">
    <source>
        <dbReference type="ARBA" id="ARBA00022842"/>
    </source>
</evidence>
<dbReference type="CDD" id="cd02203">
    <property type="entry name" value="PurL_repeat1"/>
    <property type="match status" value="1"/>
</dbReference>
<comment type="pathway">
    <text evidence="1 10">Purine metabolism; IMP biosynthesis via de novo pathway; 5-amino-1-(5-phospho-D-ribosyl)imidazole from N(2)-formyl-N(1)-(5-phospho-D-ribosyl)glycinamide: step 1/2.</text>
</comment>
<organism evidence="15 16">
    <name type="scientific">Luteimonas endophytica</name>
    <dbReference type="NCBI Taxonomy" id="3042023"/>
    <lineage>
        <taxon>Bacteria</taxon>
        <taxon>Pseudomonadati</taxon>
        <taxon>Pseudomonadota</taxon>
        <taxon>Gammaproteobacteria</taxon>
        <taxon>Lysobacterales</taxon>
        <taxon>Lysobacteraceae</taxon>
        <taxon>Luteimonas</taxon>
    </lineage>
</organism>
<dbReference type="PANTHER" id="PTHR10099">
    <property type="entry name" value="PHOSPHORIBOSYLFORMYLGLYCINAMIDINE SYNTHASE"/>
    <property type="match status" value="1"/>
</dbReference>
<feature type="active site" evidence="10">
    <location>
        <position position="1261"/>
    </location>
</feature>
<name>A0ABT6JD84_9GAMM</name>
<evidence type="ECO:0000259" key="13">
    <source>
        <dbReference type="Pfam" id="PF18076"/>
    </source>
</evidence>
<comment type="function">
    <text evidence="10">Phosphoribosylformylglycinamidine synthase involved in the purines biosynthetic pathway. Catalyzes the ATP-dependent conversion of formylglycinamide ribonucleotide (FGAR) and glutamine to yield formylglycinamidine ribonucleotide (FGAM) and glutamate.</text>
</comment>
<dbReference type="Pfam" id="PF18076">
    <property type="entry name" value="FGAR-AT_N"/>
    <property type="match status" value="1"/>
</dbReference>
<dbReference type="InterPro" id="IPR036921">
    <property type="entry name" value="PurM-like_N_sf"/>
</dbReference>
<evidence type="ECO:0000256" key="3">
    <source>
        <dbReference type="ARBA" id="ARBA00022598"/>
    </source>
</evidence>
<dbReference type="InterPro" id="IPR036676">
    <property type="entry name" value="PurM-like_C_sf"/>
</dbReference>
<dbReference type="EC" id="6.3.5.3" evidence="10"/>
<dbReference type="Pfam" id="PF13507">
    <property type="entry name" value="GATase_5"/>
    <property type="match status" value="1"/>
</dbReference>
<accession>A0ABT6JD84</accession>
<dbReference type="InterPro" id="IPR055181">
    <property type="entry name" value="FGAR-AT_PurM_N-like"/>
</dbReference>
<evidence type="ECO:0000256" key="5">
    <source>
        <dbReference type="ARBA" id="ARBA00022741"/>
    </source>
</evidence>
<comment type="subunit">
    <text evidence="10">Monomer.</text>
</comment>
<reference evidence="15 16" key="1">
    <citation type="submission" date="2023-04" db="EMBL/GenBank/DDBJ databases">
        <title>Luteimonas endophyticus RD2P54.</title>
        <authorList>
            <person name="Sun J.-Q."/>
        </authorList>
    </citation>
    <scope>NUCLEOTIDE SEQUENCE [LARGE SCALE GENOMIC DNA]</scope>
    <source>
        <strain evidence="15 16">RD2P54</strain>
    </source>
</reference>
<evidence type="ECO:0000313" key="16">
    <source>
        <dbReference type="Proteomes" id="UP001156940"/>
    </source>
</evidence>
<evidence type="ECO:0000259" key="14">
    <source>
        <dbReference type="Pfam" id="PF22689"/>
    </source>
</evidence>
<feature type="binding site" evidence="10">
    <location>
        <position position="683"/>
    </location>
    <ligand>
        <name>Mg(2+)</name>
        <dbReference type="ChEBI" id="CHEBI:18420"/>
    </ligand>
</feature>
<feature type="binding site" evidence="10">
    <location>
        <position position="682"/>
    </location>
    <ligand>
        <name>ATP</name>
        <dbReference type="ChEBI" id="CHEBI:30616"/>
    </ligand>
</feature>
<comment type="subcellular location">
    <subcellularLocation>
        <location evidence="10">Cytoplasm</location>
    </subcellularLocation>
</comment>
<feature type="domain" description="Phosphoribosylformylglycinamidine synthase N-terminal" evidence="13">
    <location>
        <begin position="36"/>
        <end position="149"/>
    </location>
</feature>
<dbReference type="Pfam" id="PF18072">
    <property type="entry name" value="FGAR-AT_linker"/>
    <property type="match status" value="1"/>
</dbReference>
<comment type="caution">
    <text evidence="10">Lacks conserved residue(s) required for the propagation of feature annotation.</text>
</comment>
<evidence type="ECO:0000256" key="4">
    <source>
        <dbReference type="ARBA" id="ARBA00022723"/>
    </source>
</evidence>
<feature type="binding site" evidence="10">
    <location>
        <position position="887"/>
    </location>
    <ligand>
        <name>ATP</name>
        <dbReference type="ChEBI" id="CHEBI:30616"/>
    </ligand>
</feature>
<feature type="binding site" evidence="10">
    <location>
        <position position="726"/>
    </location>
    <ligand>
        <name>Mg(2+)</name>
        <dbReference type="ChEBI" id="CHEBI:18420"/>
    </ligand>
</feature>
<evidence type="ECO:0000259" key="12">
    <source>
        <dbReference type="Pfam" id="PF18072"/>
    </source>
</evidence>
<proteinExistence type="inferred from homology"/>
<dbReference type="SUPFAM" id="SSF82697">
    <property type="entry name" value="PurS-like"/>
    <property type="match status" value="1"/>
</dbReference>
<evidence type="ECO:0000256" key="9">
    <source>
        <dbReference type="ARBA" id="ARBA00022962"/>
    </source>
</evidence>
<keyword evidence="5 10" id="KW-0547">Nucleotide-binding</keyword>
<dbReference type="EMBL" id="JARXRM010000045">
    <property type="protein sequence ID" value="MDH5824784.1"/>
    <property type="molecule type" value="Genomic_DNA"/>
</dbReference>
<feature type="active site" description="Nucleophile" evidence="10">
    <location>
        <position position="1140"/>
    </location>
</feature>
<dbReference type="Gene3D" id="3.90.650.10">
    <property type="entry name" value="PurM-like C-terminal domain"/>
    <property type="match status" value="2"/>
</dbReference>
<dbReference type="Proteomes" id="UP001156940">
    <property type="component" value="Unassembled WGS sequence"/>
</dbReference>
<evidence type="ECO:0000256" key="10">
    <source>
        <dbReference type="HAMAP-Rule" id="MF_00419"/>
    </source>
</evidence>
<dbReference type="InterPro" id="IPR029062">
    <property type="entry name" value="Class_I_gatase-like"/>
</dbReference>
<dbReference type="InterPro" id="IPR010073">
    <property type="entry name" value="PurL_large"/>
</dbReference>
<dbReference type="Pfam" id="PF22689">
    <property type="entry name" value="FGAR-AT_PurM_N-like"/>
    <property type="match status" value="1"/>
</dbReference>
<gene>
    <name evidence="10 15" type="primary">purL</name>
    <name evidence="15" type="synonym">purI</name>
    <name evidence="15" type="ORF">QFW77_17585</name>
</gene>
<dbReference type="Gene3D" id="3.30.1330.10">
    <property type="entry name" value="PurM-like, N-terminal domain"/>
    <property type="match status" value="2"/>
</dbReference>
<dbReference type="SUPFAM" id="SSF109736">
    <property type="entry name" value="FGAM synthase PurL, linker domain"/>
    <property type="match status" value="1"/>
</dbReference>
<dbReference type="GO" id="GO:0004642">
    <property type="term" value="F:phosphoribosylformylglycinamidine synthase activity"/>
    <property type="evidence" value="ECO:0007669"/>
    <property type="project" value="UniProtKB-EC"/>
</dbReference>
<keyword evidence="8 10" id="KW-0460">Magnesium</keyword>
<evidence type="ECO:0000259" key="11">
    <source>
        <dbReference type="Pfam" id="PF02769"/>
    </source>
</evidence>
<feature type="binding site" evidence="10">
    <location>
        <position position="722"/>
    </location>
    <ligand>
        <name>Mg(2+)</name>
        <dbReference type="ChEBI" id="CHEBI:18420"/>
    </ligand>
</feature>
<dbReference type="InterPro" id="IPR036604">
    <property type="entry name" value="PurS-like_sf"/>
</dbReference>
<dbReference type="HAMAP" id="MF_00419">
    <property type="entry name" value="PurL_1"/>
    <property type="match status" value="1"/>
</dbReference>
<evidence type="ECO:0000256" key="6">
    <source>
        <dbReference type="ARBA" id="ARBA00022755"/>
    </source>
</evidence>
<comment type="similarity">
    <text evidence="2 10">In the N-terminal section; belongs to the FGAMS family.</text>
</comment>
<dbReference type="SUPFAM" id="SSF52317">
    <property type="entry name" value="Class I glutamine amidotransferase-like"/>
    <property type="match status" value="1"/>
</dbReference>
<feature type="domain" description="Phosphoribosylformylglycinamidine synthase linker" evidence="12">
    <location>
        <begin position="165"/>
        <end position="214"/>
    </location>
</feature>
<keyword evidence="3 10" id="KW-0436">Ligase</keyword>
<dbReference type="CDD" id="cd01740">
    <property type="entry name" value="GATase1_FGAR_AT"/>
    <property type="match status" value="1"/>
</dbReference>
<feature type="domain" description="PurM-like C-terminal" evidence="11">
    <location>
        <begin position="829"/>
        <end position="970"/>
    </location>
</feature>
<dbReference type="NCBIfam" id="TIGR01735">
    <property type="entry name" value="FGAM_synt"/>
    <property type="match status" value="1"/>
</dbReference>
<dbReference type="SUPFAM" id="SSF56042">
    <property type="entry name" value="PurM C-terminal domain-like"/>
    <property type="match status" value="2"/>
</dbReference>
<feature type="domain" description="FGAR-AT PurM N-terminal-like" evidence="14">
    <location>
        <begin position="653"/>
        <end position="807"/>
    </location>
</feature>
<dbReference type="RefSeq" id="WP_280576121.1">
    <property type="nucleotide sequence ID" value="NZ_JARXRM010000045.1"/>
</dbReference>